<keyword evidence="3" id="KW-1185">Reference proteome</keyword>
<organism evidence="2 3">
    <name type="scientific">Cladobotryum mycophilum</name>
    <dbReference type="NCBI Taxonomy" id="491253"/>
    <lineage>
        <taxon>Eukaryota</taxon>
        <taxon>Fungi</taxon>
        <taxon>Dikarya</taxon>
        <taxon>Ascomycota</taxon>
        <taxon>Pezizomycotina</taxon>
        <taxon>Sordariomycetes</taxon>
        <taxon>Hypocreomycetidae</taxon>
        <taxon>Hypocreales</taxon>
        <taxon>Hypocreaceae</taxon>
        <taxon>Cladobotryum</taxon>
    </lineage>
</organism>
<dbReference type="EMBL" id="JAVFKD010000012">
    <property type="protein sequence ID" value="KAK5994077.1"/>
    <property type="molecule type" value="Genomic_DNA"/>
</dbReference>
<gene>
    <name evidence="2" type="ORF">PT974_07517</name>
</gene>
<evidence type="ECO:0000313" key="2">
    <source>
        <dbReference type="EMBL" id="KAK5994077.1"/>
    </source>
</evidence>
<feature type="coiled-coil region" evidence="1">
    <location>
        <begin position="1"/>
        <end position="35"/>
    </location>
</feature>
<comment type="caution">
    <text evidence="2">The sequence shown here is derived from an EMBL/GenBank/DDBJ whole genome shotgun (WGS) entry which is preliminary data.</text>
</comment>
<sequence>MKEAQEKCAEFEKLLEEAEKQIRALGVKKNMYIERWMHWREQLEKRPEAQGDCKAHVMGELAAAWDKKQADKALEANEEANED</sequence>
<proteinExistence type="predicted"/>
<name>A0ABR0SPH1_9HYPO</name>
<reference evidence="2 3" key="1">
    <citation type="submission" date="2024-01" db="EMBL/GenBank/DDBJ databases">
        <title>Complete genome of Cladobotryum mycophilum ATHUM6906.</title>
        <authorList>
            <person name="Christinaki A.C."/>
            <person name="Myridakis A.I."/>
            <person name="Kouvelis V.N."/>
        </authorList>
    </citation>
    <scope>NUCLEOTIDE SEQUENCE [LARGE SCALE GENOMIC DNA]</scope>
    <source>
        <strain evidence="2 3">ATHUM6906</strain>
    </source>
</reference>
<evidence type="ECO:0000256" key="1">
    <source>
        <dbReference type="SAM" id="Coils"/>
    </source>
</evidence>
<evidence type="ECO:0000313" key="3">
    <source>
        <dbReference type="Proteomes" id="UP001338125"/>
    </source>
</evidence>
<dbReference type="Proteomes" id="UP001338125">
    <property type="component" value="Unassembled WGS sequence"/>
</dbReference>
<protein>
    <submittedName>
        <fullName evidence="2">Uncharacterized protein</fullName>
    </submittedName>
</protein>
<accession>A0ABR0SPH1</accession>
<keyword evidence="1" id="KW-0175">Coiled coil</keyword>